<dbReference type="EMBL" id="WAAT01000038">
    <property type="protein sequence ID" value="KAB1068272.1"/>
    <property type="molecule type" value="Genomic_DNA"/>
</dbReference>
<sequence length="174" mass="20409">MNNFAHIKPIAQYKKVGYYSVCINDGEHSLFEEFIKEHTKKNEKKLDHILNWLKVIGNEHGAQTYHFRPEGETADTSALPPKGVDRKPQYTEYGKRKANNLRLYCLRANEHVVFLFSGDIKITRKAQHCPNVKSHFKLANQITKEIDNAFIEKDIAWNDDYTQIECNEDFKIYF</sequence>
<name>A0A6N6MDJ5_9FLAO</name>
<gene>
    <name evidence="1" type="ORF">F6U93_07210</name>
</gene>
<protein>
    <submittedName>
        <fullName evidence="1">Uncharacterized protein</fullName>
    </submittedName>
</protein>
<evidence type="ECO:0000313" key="1">
    <source>
        <dbReference type="EMBL" id="KAB1068272.1"/>
    </source>
</evidence>
<evidence type="ECO:0000313" key="2">
    <source>
        <dbReference type="Proteomes" id="UP000441333"/>
    </source>
</evidence>
<comment type="caution">
    <text evidence="1">The sequence shown here is derived from an EMBL/GenBank/DDBJ whole genome shotgun (WGS) entry which is preliminary data.</text>
</comment>
<dbReference type="RefSeq" id="WP_150938308.1">
    <property type="nucleotide sequence ID" value="NZ_WAAT01000038.1"/>
</dbReference>
<organism evidence="1 2">
    <name type="scientific">Pseudotamlana haliotis</name>
    <dbReference type="NCBI Taxonomy" id="2614804"/>
    <lineage>
        <taxon>Bacteria</taxon>
        <taxon>Pseudomonadati</taxon>
        <taxon>Bacteroidota</taxon>
        <taxon>Flavobacteriia</taxon>
        <taxon>Flavobacteriales</taxon>
        <taxon>Flavobacteriaceae</taxon>
        <taxon>Pseudotamlana</taxon>
    </lineage>
</organism>
<reference evidence="1 2" key="1">
    <citation type="submission" date="2019-09" db="EMBL/GenBank/DDBJ databases">
        <authorList>
            <person name="Cao W.R."/>
        </authorList>
    </citation>
    <scope>NUCLEOTIDE SEQUENCE [LARGE SCALE GENOMIC DNA]</scope>
    <source>
        <strain evidence="1 2">B1N29</strain>
    </source>
</reference>
<dbReference type="Proteomes" id="UP000441333">
    <property type="component" value="Unassembled WGS sequence"/>
</dbReference>
<proteinExistence type="predicted"/>
<accession>A0A6N6MDJ5</accession>
<keyword evidence="2" id="KW-1185">Reference proteome</keyword>
<dbReference type="AlphaFoldDB" id="A0A6N6MDJ5"/>